<keyword evidence="5 8" id="KW-0472">Membrane</keyword>
<dbReference type="STRING" id="104452.A0A0L7LLS6"/>
<evidence type="ECO:0000256" key="8">
    <source>
        <dbReference type="SAM" id="Phobius"/>
    </source>
</evidence>
<evidence type="ECO:0000313" key="10">
    <source>
        <dbReference type="EMBL" id="KOB76402.1"/>
    </source>
</evidence>
<comment type="subcellular location">
    <subcellularLocation>
        <location evidence="1">Cell membrane</location>
        <topology evidence="1">Multi-pass membrane protein</topology>
    </subcellularLocation>
</comment>
<dbReference type="EMBL" id="JTDY01000633">
    <property type="protein sequence ID" value="KOB76402.1"/>
    <property type="molecule type" value="Genomic_DNA"/>
</dbReference>
<keyword evidence="11" id="KW-1185">Reference proteome</keyword>
<dbReference type="Proteomes" id="UP000037510">
    <property type="component" value="Unassembled WGS sequence"/>
</dbReference>
<evidence type="ECO:0000256" key="1">
    <source>
        <dbReference type="ARBA" id="ARBA00004651"/>
    </source>
</evidence>
<keyword evidence="6 10" id="KW-0675">Receptor</keyword>
<keyword evidence="3 8" id="KW-0812">Transmembrane</keyword>
<reference evidence="10 11" key="1">
    <citation type="journal article" date="2015" name="Genome Biol. Evol.">
        <title>The genome of winter moth (Operophtera brumata) provides a genomic perspective on sexual dimorphism and phenology.</title>
        <authorList>
            <person name="Derks M.F."/>
            <person name="Smit S."/>
            <person name="Salis L."/>
            <person name="Schijlen E."/>
            <person name="Bossers A."/>
            <person name="Mateman C."/>
            <person name="Pijl A.S."/>
            <person name="de Ridder D."/>
            <person name="Groenen M.A."/>
            <person name="Visser M.E."/>
            <person name="Megens H.J."/>
        </authorList>
    </citation>
    <scope>NUCLEOTIDE SEQUENCE [LARGE SCALE GENOMIC DNA]</scope>
    <source>
        <strain evidence="10">WM2013NL</strain>
        <tissue evidence="10">Head and thorax</tissue>
    </source>
</reference>
<keyword evidence="4 8" id="KW-1133">Transmembrane helix</keyword>
<evidence type="ECO:0000256" key="6">
    <source>
        <dbReference type="ARBA" id="ARBA00023170"/>
    </source>
</evidence>
<evidence type="ECO:0000256" key="4">
    <source>
        <dbReference type="ARBA" id="ARBA00022989"/>
    </source>
</evidence>
<organism evidence="10 11">
    <name type="scientific">Operophtera brumata</name>
    <name type="common">Winter moth</name>
    <name type="synonym">Phalaena brumata</name>
    <dbReference type="NCBI Taxonomy" id="104452"/>
    <lineage>
        <taxon>Eukaryota</taxon>
        <taxon>Metazoa</taxon>
        <taxon>Ecdysozoa</taxon>
        <taxon>Arthropoda</taxon>
        <taxon>Hexapoda</taxon>
        <taxon>Insecta</taxon>
        <taxon>Pterygota</taxon>
        <taxon>Neoptera</taxon>
        <taxon>Endopterygota</taxon>
        <taxon>Lepidoptera</taxon>
        <taxon>Glossata</taxon>
        <taxon>Ditrysia</taxon>
        <taxon>Geometroidea</taxon>
        <taxon>Geometridae</taxon>
        <taxon>Larentiinae</taxon>
        <taxon>Operophtera</taxon>
    </lineage>
</organism>
<gene>
    <name evidence="10" type="ORF">OBRU01_05790</name>
</gene>
<comment type="caution">
    <text evidence="10">The sequence shown here is derived from an EMBL/GenBank/DDBJ whole genome shotgun (WGS) entry which is preliminary data.</text>
</comment>
<feature type="transmembrane region" description="Helical" evidence="8">
    <location>
        <begin position="415"/>
        <end position="434"/>
    </location>
</feature>
<name>A0A0L7LLS6_OPEBR</name>
<feature type="non-terminal residue" evidence="10">
    <location>
        <position position="449"/>
    </location>
</feature>
<evidence type="ECO:0000256" key="2">
    <source>
        <dbReference type="ARBA" id="ARBA00022475"/>
    </source>
</evidence>
<sequence length="449" mass="51870">MIGDVIRSMEKPSCVISTLCWPFKSKVKLYSTLAGENVAHISMMQFLNSNVTPKFQRQEQNIVFLVDLGCPNIVNYLEECSSKTLFRSPFRWILIGDFLNDSHTSIIPDAMSHIEIFPDAEVVLARRMEDDTFNLHFIYKISSEGEWITEYYGHWDRTNRFRKVDNLTDSTALRRLDLDRHQIKVCYVLTDNDSINHLTDEVNDHIDTITKVNFPTTNHLLDFLNADRKYVFANTWGYLVNGTWNGMTGYLVREEVEIGEYIASPTPTRSKFVFQQPKLSYENNLFLLSFRWTVWYSTVGLKQNNAGVLRANVTDIIILIFGAACQQGSPVELKGYKFVGKFFEEGQKCGLKEIQYLQVIDPWLAVRKNTPYKEIMKRIQEHGLQGRENRLLYEKRPKCSGRESNFVSVSMVDCYPAFLVLSYGALIALGIHILENISVRRHALKHKIS</sequence>
<dbReference type="PANTHER" id="PTHR42643">
    <property type="entry name" value="IONOTROPIC RECEPTOR 20A-RELATED"/>
    <property type="match status" value="1"/>
</dbReference>
<keyword evidence="7" id="KW-0325">Glycoprotein</keyword>
<dbReference type="InterPro" id="IPR052192">
    <property type="entry name" value="Insect_Ionotropic_Sensory_Rcpt"/>
</dbReference>
<dbReference type="PANTHER" id="PTHR42643:SF24">
    <property type="entry name" value="IONOTROPIC RECEPTOR 60A"/>
    <property type="match status" value="1"/>
</dbReference>
<accession>A0A0L7LLS6</accession>
<protein>
    <submittedName>
        <fullName evidence="10">Putative ionotropic receptor IR75q2</fullName>
    </submittedName>
</protein>
<dbReference type="AlphaFoldDB" id="A0A0L7LLS6"/>
<evidence type="ECO:0000259" key="9">
    <source>
        <dbReference type="Pfam" id="PF24576"/>
    </source>
</evidence>
<dbReference type="Pfam" id="PF24576">
    <property type="entry name" value="IR75A_N"/>
    <property type="match status" value="1"/>
</dbReference>
<feature type="domain" description="Ionotropic receptor 75a N-terminal" evidence="9">
    <location>
        <begin position="18"/>
        <end position="185"/>
    </location>
</feature>
<evidence type="ECO:0000313" key="11">
    <source>
        <dbReference type="Proteomes" id="UP000037510"/>
    </source>
</evidence>
<evidence type="ECO:0000256" key="3">
    <source>
        <dbReference type="ARBA" id="ARBA00022692"/>
    </source>
</evidence>
<proteinExistence type="predicted"/>
<keyword evidence="2" id="KW-1003">Cell membrane</keyword>
<evidence type="ECO:0000256" key="5">
    <source>
        <dbReference type="ARBA" id="ARBA00023136"/>
    </source>
</evidence>
<evidence type="ECO:0000256" key="7">
    <source>
        <dbReference type="ARBA" id="ARBA00023180"/>
    </source>
</evidence>
<dbReference type="GO" id="GO:0005886">
    <property type="term" value="C:plasma membrane"/>
    <property type="evidence" value="ECO:0007669"/>
    <property type="project" value="UniProtKB-SubCell"/>
</dbReference>
<dbReference type="InterPro" id="IPR057074">
    <property type="entry name" value="IR75A_N"/>
</dbReference>